<gene>
    <name evidence="2" type="ORF">FKY71_17000</name>
</gene>
<evidence type="ECO:0000313" key="3">
    <source>
        <dbReference type="Proteomes" id="UP000315400"/>
    </source>
</evidence>
<reference evidence="2 3" key="1">
    <citation type="submission" date="2019-06" db="EMBL/GenBank/DDBJ databases">
        <title>Metagenome assembled Genome of Spiribacter salinus SL48-SHIP from the microbial mat of Salt Lake 48 (Novosibirsk region, Russia).</title>
        <authorList>
            <person name="Shipova A."/>
            <person name="Rozanov A.S."/>
            <person name="Bryanskaya A.V."/>
            <person name="Peltek S.E."/>
        </authorList>
    </citation>
    <scope>NUCLEOTIDE SEQUENCE [LARGE SCALE GENOMIC DNA]</scope>
    <source>
        <strain evidence="2">SL48-SHIP-2</strain>
    </source>
</reference>
<comment type="caution">
    <text evidence="2">The sequence shown here is derived from an EMBL/GenBank/DDBJ whole genome shotgun (WGS) entry which is preliminary data.</text>
</comment>
<dbReference type="Proteomes" id="UP000315400">
    <property type="component" value="Unassembled WGS sequence"/>
</dbReference>
<evidence type="ECO:0000313" key="2">
    <source>
        <dbReference type="EMBL" id="TQE95744.1"/>
    </source>
</evidence>
<evidence type="ECO:0000256" key="1">
    <source>
        <dbReference type="SAM" id="MobiDB-lite"/>
    </source>
</evidence>
<protein>
    <submittedName>
        <fullName evidence="2">Uncharacterized protein</fullName>
    </submittedName>
</protein>
<accession>A0A540VG55</accession>
<proteinExistence type="predicted"/>
<organism evidence="2 3">
    <name type="scientific">Spiribacter salinus</name>
    <dbReference type="NCBI Taxonomy" id="1335746"/>
    <lineage>
        <taxon>Bacteria</taxon>
        <taxon>Pseudomonadati</taxon>
        <taxon>Pseudomonadota</taxon>
        <taxon>Gammaproteobacteria</taxon>
        <taxon>Chromatiales</taxon>
        <taxon>Ectothiorhodospiraceae</taxon>
        <taxon>Spiribacter</taxon>
    </lineage>
</organism>
<sequence>MYRRHELTTGLGTERGNLARDAKGNLRVVTTTRENTDTRDRGGATRSSEEALVMSVERRGCVIWPDDSRQPTRSGGA</sequence>
<feature type="region of interest" description="Disordered" evidence="1">
    <location>
        <begin position="1"/>
        <end position="23"/>
    </location>
</feature>
<name>A0A540VG55_9GAMM</name>
<dbReference type="EMBL" id="VIFK01000369">
    <property type="protein sequence ID" value="TQE95744.1"/>
    <property type="molecule type" value="Genomic_DNA"/>
</dbReference>
<dbReference type="AlphaFoldDB" id="A0A540VG55"/>